<reference evidence="1" key="2">
    <citation type="submission" date="2020-11" db="EMBL/GenBank/DDBJ databases">
        <authorList>
            <person name="McCartney M.A."/>
            <person name="Auch B."/>
            <person name="Kono T."/>
            <person name="Mallez S."/>
            <person name="Becker A."/>
            <person name="Gohl D.M."/>
            <person name="Silverstein K.A.T."/>
            <person name="Koren S."/>
            <person name="Bechman K.B."/>
            <person name="Herman A."/>
            <person name="Abrahante J.E."/>
            <person name="Garbe J."/>
        </authorList>
    </citation>
    <scope>NUCLEOTIDE SEQUENCE</scope>
    <source>
        <strain evidence="1">Duluth1</strain>
        <tissue evidence="1">Whole animal</tissue>
    </source>
</reference>
<name>A0A9D4LAA9_DREPO</name>
<keyword evidence="2" id="KW-1185">Reference proteome</keyword>
<dbReference type="AlphaFoldDB" id="A0A9D4LAA9"/>
<proteinExistence type="predicted"/>
<reference evidence="1" key="1">
    <citation type="journal article" date="2019" name="bioRxiv">
        <title>The Genome of the Zebra Mussel, Dreissena polymorpha: A Resource for Invasive Species Research.</title>
        <authorList>
            <person name="McCartney M.A."/>
            <person name="Auch B."/>
            <person name="Kono T."/>
            <person name="Mallez S."/>
            <person name="Zhang Y."/>
            <person name="Obille A."/>
            <person name="Becker A."/>
            <person name="Abrahante J.E."/>
            <person name="Garbe J."/>
            <person name="Badalamenti J.P."/>
            <person name="Herman A."/>
            <person name="Mangelson H."/>
            <person name="Liachko I."/>
            <person name="Sullivan S."/>
            <person name="Sone E.D."/>
            <person name="Koren S."/>
            <person name="Silverstein K.A.T."/>
            <person name="Beckman K.B."/>
            <person name="Gohl D.M."/>
        </authorList>
    </citation>
    <scope>NUCLEOTIDE SEQUENCE</scope>
    <source>
        <strain evidence="1">Duluth1</strain>
        <tissue evidence="1">Whole animal</tissue>
    </source>
</reference>
<evidence type="ECO:0000313" key="1">
    <source>
        <dbReference type="EMBL" id="KAH3854902.1"/>
    </source>
</evidence>
<comment type="caution">
    <text evidence="1">The sequence shown here is derived from an EMBL/GenBank/DDBJ whole genome shotgun (WGS) entry which is preliminary data.</text>
</comment>
<organism evidence="1 2">
    <name type="scientific">Dreissena polymorpha</name>
    <name type="common">Zebra mussel</name>
    <name type="synonym">Mytilus polymorpha</name>
    <dbReference type="NCBI Taxonomy" id="45954"/>
    <lineage>
        <taxon>Eukaryota</taxon>
        <taxon>Metazoa</taxon>
        <taxon>Spiralia</taxon>
        <taxon>Lophotrochozoa</taxon>
        <taxon>Mollusca</taxon>
        <taxon>Bivalvia</taxon>
        <taxon>Autobranchia</taxon>
        <taxon>Heteroconchia</taxon>
        <taxon>Euheterodonta</taxon>
        <taxon>Imparidentia</taxon>
        <taxon>Neoheterodontei</taxon>
        <taxon>Myida</taxon>
        <taxon>Dreissenoidea</taxon>
        <taxon>Dreissenidae</taxon>
        <taxon>Dreissena</taxon>
    </lineage>
</organism>
<accession>A0A9D4LAA9</accession>
<dbReference type="EMBL" id="JAIWYP010000003">
    <property type="protein sequence ID" value="KAH3854902.1"/>
    <property type="molecule type" value="Genomic_DNA"/>
</dbReference>
<dbReference type="Proteomes" id="UP000828390">
    <property type="component" value="Unassembled WGS sequence"/>
</dbReference>
<protein>
    <submittedName>
        <fullName evidence="1">Uncharacterized protein</fullName>
    </submittedName>
</protein>
<gene>
    <name evidence="1" type="ORF">DPMN_097462</name>
</gene>
<sequence length="68" mass="7765">MGSTTWLGYARLTGYTCAHGNTPEVPQCPIRTLESCQNIDDVYAGHRQCNLISDKPVNFNDWWKMFVL</sequence>
<evidence type="ECO:0000313" key="2">
    <source>
        <dbReference type="Proteomes" id="UP000828390"/>
    </source>
</evidence>